<name>A0AAD9ZSV2_9ROSI</name>
<evidence type="ECO:0000313" key="2">
    <source>
        <dbReference type="Proteomes" id="UP001281410"/>
    </source>
</evidence>
<reference evidence="1" key="1">
    <citation type="journal article" date="2023" name="Plant J.">
        <title>Genome sequences and population genomics provide insights into the demographic history, inbreeding, and mutation load of two 'living fossil' tree species of Dipteronia.</title>
        <authorList>
            <person name="Feng Y."/>
            <person name="Comes H.P."/>
            <person name="Chen J."/>
            <person name="Zhu S."/>
            <person name="Lu R."/>
            <person name="Zhang X."/>
            <person name="Li P."/>
            <person name="Qiu J."/>
            <person name="Olsen K.M."/>
            <person name="Qiu Y."/>
        </authorList>
    </citation>
    <scope>NUCLEOTIDE SEQUENCE</scope>
    <source>
        <strain evidence="1">NBL</strain>
    </source>
</reference>
<dbReference type="AlphaFoldDB" id="A0AAD9ZSV2"/>
<sequence>MAWDQLGCATFSCNMVVVQENNCGDILQDAFNEKSISPNLRMHVMTLEIQSCILELEISIRLKFHLLWQNMTVSGT</sequence>
<gene>
    <name evidence="1" type="ORF">Dsin_029325</name>
</gene>
<keyword evidence="2" id="KW-1185">Reference proteome</keyword>
<protein>
    <submittedName>
        <fullName evidence="1">Uncharacterized protein</fullName>
    </submittedName>
</protein>
<proteinExistence type="predicted"/>
<dbReference type="Proteomes" id="UP001281410">
    <property type="component" value="Unassembled WGS sequence"/>
</dbReference>
<comment type="caution">
    <text evidence="1">The sequence shown here is derived from an EMBL/GenBank/DDBJ whole genome shotgun (WGS) entry which is preliminary data.</text>
</comment>
<dbReference type="EMBL" id="JANJYJ010000009">
    <property type="protein sequence ID" value="KAK3189764.1"/>
    <property type="molecule type" value="Genomic_DNA"/>
</dbReference>
<organism evidence="1 2">
    <name type="scientific">Dipteronia sinensis</name>
    <dbReference type="NCBI Taxonomy" id="43782"/>
    <lineage>
        <taxon>Eukaryota</taxon>
        <taxon>Viridiplantae</taxon>
        <taxon>Streptophyta</taxon>
        <taxon>Embryophyta</taxon>
        <taxon>Tracheophyta</taxon>
        <taxon>Spermatophyta</taxon>
        <taxon>Magnoliopsida</taxon>
        <taxon>eudicotyledons</taxon>
        <taxon>Gunneridae</taxon>
        <taxon>Pentapetalae</taxon>
        <taxon>rosids</taxon>
        <taxon>malvids</taxon>
        <taxon>Sapindales</taxon>
        <taxon>Sapindaceae</taxon>
        <taxon>Hippocastanoideae</taxon>
        <taxon>Acereae</taxon>
        <taxon>Dipteronia</taxon>
    </lineage>
</organism>
<evidence type="ECO:0000313" key="1">
    <source>
        <dbReference type="EMBL" id="KAK3189764.1"/>
    </source>
</evidence>
<accession>A0AAD9ZSV2</accession>